<dbReference type="Proteomes" id="UP000070035">
    <property type="component" value="Unassembled WGS sequence"/>
</dbReference>
<protein>
    <submittedName>
        <fullName evidence="1">Uncharacterized protein</fullName>
    </submittedName>
</protein>
<reference evidence="1 2" key="1">
    <citation type="journal article" date="2016" name="Sci. Rep.">
        <title>Metabolic traits of an uncultured archaeal lineage -MSBL1- from brine pools of the Red Sea.</title>
        <authorList>
            <person name="Mwirichia R."/>
            <person name="Alam I."/>
            <person name="Rashid M."/>
            <person name="Vinu M."/>
            <person name="Ba-Alawi W."/>
            <person name="Anthony Kamau A."/>
            <person name="Kamanda Ngugi D."/>
            <person name="Goker M."/>
            <person name="Klenk H.P."/>
            <person name="Bajic V."/>
            <person name="Stingl U."/>
        </authorList>
    </citation>
    <scope>NUCLEOTIDE SEQUENCE [LARGE SCALE GENOMIC DNA]</scope>
    <source>
        <strain evidence="1">SCGC-AAA261F17</strain>
    </source>
</reference>
<gene>
    <name evidence="1" type="ORF">AKJ44_01740</name>
</gene>
<evidence type="ECO:0000313" key="2">
    <source>
        <dbReference type="Proteomes" id="UP000070035"/>
    </source>
</evidence>
<accession>A0A133V689</accession>
<dbReference type="EMBL" id="LHXY01000019">
    <property type="protein sequence ID" value="KXB01953.1"/>
    <property type="molecule type" value="Genomic_DNA"/>
</dbReference>
<evidence type="ECO:0000313" key="1">
    <source>
        <dbReference type="EMBL" id="KXB01953.1"/>
    </source>
</evidence>
<dbReference type="AlphaFoldDB" id="A0A133V689"/>
<organism evidence="1 2">
    <name type="scientific">candidate division MSBL1 archaeon SCGC-AAA261F17</name>
    <dbReference type="NCBI Taxonomy" id="1698274"/>
    <lineage>
        <taxon>Archaea</taxon>
        <taxon>Methanobacteriati</taxon>
        <taxon>Methanobacteriota</taxon>
        <taxon>candidate division MSBL1</taxon>
    </lineage>
</organism>
<comment type="caution">
    <text evidence="1">The sequence shown here is derived from an EMBL/GenBank/DDBJ whole genome shotgun (WGS) entry which is preliminary data.</text>
</comment>
<sequence>MEKIKLKKGDVLRVEGSLILQVDEGEVTVSGGAHDEGDEVTIPKAKSLPLEAITDAVLEYEKGEGGEVERLSKRTIPSEWDSLVDEIVEKRPGTIIVLGEVYTGKTFFTTY</sequence>
<keyword evidence="2" id="KW-1185">Reference proteome</keyword>
<proteinExistence type="predicted"/>
<name>A0A133V689_9EURY</name>
<feature type="non-terminal residue" evidence="1">
    <location>
        <position position="111"/>
    </location>
</feature>